<dbReference type="RefSeq" id="XP_013899472.1">
    <property type="nucleotide sequence ID" value="XM_014044018.1"/>
</dbReference>
<evidence type="ECO:0000313" key="3">
    <source>
        <dbReference type="Proteomes" id="UP000054498"/>
    </source>
</evidence>
<proteinExistence type="predicted"/>
<keyword evidence="1" id="KW-0732">Signal</keyword>
<organism evidence="2 3">
    <name type="scientific">Monoraphidium neglectum</name>
    <dbReference type="NCBI Taxonomy" id="145388"/>
    <lineage>
        <taxon>Eukaryota</taxon>
        <taxon>Viridiplantae</taxon>
        <taxon>Chlorophyta</taxon>
        <taxon>core chlorophytes</taxon>
        <taxon>Chlorophyceae</taxon>
        <taxon>CS clade</taxon>
        <taxon>Sphaeropleales</taxon>
        <taxon>Selenastraceae</taxon>
        <taxon>Monoraphidium</taxon>
    </lineage>
</organism>
<sequence>MRQPHRPAGRSTARRRVTGGAAVALLLLLAVAAAPQRAAAQDVKAALTLDRAVAENQYAWSILPDRPTPLSLKLPAGQTAQVTYTTKYQRRLLSTKFTVAGFVNFTNRGNLPLIVSGGQVTICNGFFAELNATTKGAPINAGCSGSSYSIPLRRSLNPPKSAPGGQAVVPFEGTVTVNRITAPTINGNGINGPVATAYVDAYLTTGGRVVSTPQRFSFDISPGQENNRGETAIAYDDFVTGPIAPLTIFPVATSGNKIPDGLGLKIEDTNSYTYTASFKYVDGQTPCNVPLTAANTQRLYVQDPGDAPLPEPATTAVTITFTDCKSKSGGRFGFITPTARLNVTWGLKKTANVTSLRVRRGEYAAVRYRVEATRPPPKAAYSLSGAVFVSPKDGVLGGKPLDVQSVTVSGAGGSVKAACQLAGPDNHQACPFEGLKYATTGLAPVAGELRAEIVLKDGSRISVPPERFDFTKLAPNFVIGRKAEITDTFSGPNLDAANAAGLAVDWDRDLKPPGGTDGVALTIEDARTFDYAVRLGGPAAKCGRYRLTNTARLAPINATQAPITASADVSVEVYGC</sequence>
<dbReference type="EMBL" id="KK101552">
    <property type="protein sequence ID" value="KIZ00453.1"/>
    <property type="molecule type" value="Genomic_DNA"/>
</dbReference>
<dbReference type="InterPro" id="IPR006311">
    <property type="entry name" value="TAT_signal"/>
</dbReference>
<dbReference type="AlphaFoldDB" id="A0A0D2JMN7"/>
<feature type="chain" id="PRO_5002256170" evidence="1">
    <location>
        <begin position="41"/>
        <end position="576"/>
    </location>
</feature>
<keyword evidence="3" id="KW-1185">Reference proteome</keyword>
<gene>
    <name evidence="2" type="ORF">MNEG_7508</name>
</gene>
<feature type="signal peptide" evidence="1">
    <location>
        <begin position="1"/>
        <end position="40"/>
    </location>
</feature>
<dbReference type="KEGG" id="mng:MNEG_7508"/>
<dbReference type="PROSITE" id="PS51318">
    <property type="entry name" value="TAT"/>
    <property type="match status" value="1"/>
</dbReference>
<dbReference type="Proteomes" id="UP000054498">
    <property type="component" value="Unassembled WGS sequence"/>
</dbReference>
<reference evidence="2 3" key="1">
    <citation type="journal article" date="2013" name="BMC Genomics">
        <title>Reconstruction of the lipid metabolism for the microalga Monoraphidium neglectum from its genome sequence reveals characteristics suitable for biofuel production.</title>
        <authorList>
            <person name="Bogen C."/>
            <person name="Al-Dilaimi A."/>
            <person name="Albersmeier A."/>
            <person name="Wichmann J."/>
            <person name="Grundmann M."/>
            <person name="Rupp O."/>
            <person name="Lauersen K.J."/>
            <person name="Blifernez-Klassen O."/>
            <person name="Kalinowski J."/>
            <person name="Goesmann A."/>
            <person name="Mussgnug J.H."/>
            <person name="Kruse O."/>
        </authorList>
    </citation>
    <scope>NUCLEOTIDE SEQUENCE [LARGE SCALE GENOMIC DNA]</scope>
    <source>
        <strain evidence="2 3">SAG 48.87</strain>
    </source>
</reference>
<evidence type="ECO:0000256" key="1">
    <source>
        <dbReference type="SAM" id="SignalP"/>
    </source>
</evidence>
<accession>A0A0D2JMN7</accession>
<evidence type="ECO:0000313" key="2">
    <source>
        <dbReference type="EMBL" id="KIZ00453.1"/>
    </source>
</evidence>
<protein>
    <submittedName>
        <fullName evidence="2">Uncharacterized protein</fullName>
    </submittedName>
</protein>
<dbReference type="GeneID" id="25740384"/>
<name>A0A0D2JMN7_9CHLO</name>
<dbReference type="OrthoDB" id="10670554at2759"/>